<organism evidence="4 5">
    <name type="scientific">Nostoc piscinale CENA21</name>
    <dbReference type="NCBI Taxonomy" id="224013"/>
    <lineage>
        <taxon>Bacteria</taxon>
        <taxon>Bacillati</taxon>
        <taxon>Cyanobacteriota</taxon>
        <taxon>Cyanophyceae</taxon>
        <taxon>Nostocales</taxon>
        <taxon>Nostocaceae</taxon>
        <taxon>Nostoc</taxon>
    </lineage>
</organism>
<dbReference type="PANTHER" id="PTHR10545:SF29">
    <property type="entry name" value="GH14572P-RELATED"/>
    <property type="match status" value="1"/>
</dbReference>
<dbReference type="CDD" id="cd04301">
    <property type="entry name" value="NAT_SF"/>
    <property type="match status" value="1"/>
</dbReference>
<sequence length="152" mass="17525">MNINFKAGENNDVETLLVLIQEFYQLDGYLSFNAVVVRHALIQLLNEESIGRIWLIQHQNQAIGYVILSFGYSLEYGGRDAFIDEIYINPAYQGQGIGKQTIKFLEEVCISLNIQALHLEVERENTSAQNFYHRVGFKDSDRYLMTKKLNQS</sequence>
<evidence type="ECO:0000259" key="3">
    <source>
        <dbReference type="PROSITE" id="PS51186"/>
    </source>
</evidence>
<dbReference type="EMBL" id="CP012036">
    <property type="protein sequence ID" value="ALF54114.1"/>
    <property type="molecule type" value="Genomic_DNA"/>
</dbReference>
<dbReference type="Gene3D" id="3.40.630.30">
    <property type="match status" value="1"/>
</dbReference>
<dbReference type="InterPro" id="IPR016181">
    <property type="entry name" value="Acyl_CoA_acyltransferase"/>
</dbReference>
<evidence type="ECO:0000313" key="4">
    <source>
        <dbReference type="EMBL" id="ALF54114.1"/>
    </source>
</evidence>
<reference evidence="4 5" key="2">
    <citation type="journal article" date="2016" name="Genome Announc.">
        <title>Draft Genome Sequence of the N2-Fixing Cyanobacterium Nostoc piscinale CENA21, Isolated from the Brazilian Amazon Floodplain.</title>
        <authorList>
            <person name="Leao T."/>
            <person name="Guimaraes P.I."/>
            <person name="de Melo A.G."/>
            <person name="Ramos R.T."/>
            <person name="Leao P.N."/>
            <person name="Silva A."/>
            <person name="Fiore M.F."/>
            <person name="Schneider M.P."/>
        </authorList>
    </citation>
    <scope>NUCLEOTIDE SEQUENCE [LARGE SCALE GENOMIC DNA]</scope>
    <source>
        <strain evidence="4 5">CENA21</strain>
    </source>
</reference>
<reference evidence="5" key="1">
    <citation type="submission" date="2015-07" db="EMBL/GenBank/DDBJ databases">
        <title>Genome Of Nitrogen-Fixing Cyanobacterium Nostoc piscinale CENA21 From Solimoes/Amazon River Floodplain Sediments And Comparative Genomics To Uncover Biosynthetic Natural Products Potential.</title>
        <authorList>
            <person name="Leao T.F."/>
            <person name="Leao P.N."/>
            <person name="Guimaraes P.I."/>
            <person name="de Melo A.G.C."/>
            <person name="Ramos R.T.J."/>
            <person name="Silva A."/>
            <person name="Fiore M.F."/>
            <person name="Schneider M.P.C."/>
        </authorList>
    </citation>
    <scope>NUCLEOTIDE SEQUENCE [LARGE SCALE GENOMIC DNA]</scope>
    <source>
        <strain evidence="5">CENA21</strain>
    </source>
</reference>
<keyword evidence="2" id="KW-0012">Acyltransferase</keyword>
<dbReference type="OrthoDB" id="9805924at2"/>
<accession>A0A0M4TXF6</accession>
<gene>
    <name evidence="4" type="ORF">ACX27_16720</name>
</gene>
<dbReference type="Pfam" id="PF00583">
    <property type="entry name" value="Acetyltransf_1"/>
    <property type="match status" value="1"/>
</dbReference>
<dbReference type="Proteomes" id="UP000062645">
    <property type="component" value="Chromosome"/>
</dbReference>
<evidence type="ECO:0000313" key="5">
    <source>
        <dbReference type="Proteomes" id="UP000062645"/>
    </source>
</evidence>
<dbReference type="PROSITE" id="PS51186">
    <property type="entry name" value="GNAT"/>
    <property type="match status" value="1"/>
</dbReference>
<protein>
    <submittedName>
        <fullName evidence="4">Acetyltransferase</fullName>
    </submittedName>
</protein>
<dbReference type="AlphaFoldDB" id="A0A0M4TXF6"/>
<dbReference type="RefSeq" id="WP_062294539.1">
    <property type="nucleotide sequence ID" value="NZ_CP012036.1"/>
</dbReference>
<dbReference type="SUPFAM" id="SSF55729">
    <property type="entry name" value="Acyl-CoA N-acyltransferases (Nat)"/>
    <property type="match status" value="1"/>
</dbReference>
<feature type="domain" description="N-acetyltransferase" evidence="3">
    <location>
        <begin position="3"/>
        <end position="152"/>
    </location>
</feature>
<dbReference type="PANTHER" id="PTHR10545">
    <property type="entry name" value="DIAMINE N-ACETYLTRANSFERASE"/>
    <property type="match status" value="1"/>
</dbReference>
<evidence type="ECO:0000256" key="1">
    <source>
        <dbReference type="ARBA" id="ARBA00022679"/>
    </source>
</evidence>
<dbReference type="InterPro" id="IPR000182">
    <property type="entry name" value="GNAT_dom"/>
</dbReference>
<evidence type="ECO:0000256" key="2">
    <source>
        <dbReference type="ARBA" id="ARBA00023315"/>
    </source>
</evidence>
<dbReference type="InterPro" id="IPR051016">
    <property type="entry name" value="Diverse_Substrate_AcTransf"/>
</dbReference>
<dbReference type="KEGG" id="npz:ACX27_16720"/>
<keyword evidence="1 4" id="KW-0808">Transferase</keyword>
<dbReference type="STRING" id="224013.ACX27_16720"/>
<name>A0A0M4TXF6_9NOSO</name>
<keyword evidence="5" id="KW-1185">Reference proteome</keyword>
<dbReference type="GO" id="GO:0008080">
    <property type="term" value="F:N-acetyltransferase activity"/>
    <property type="evidence" value="ECO:0007669"/>
    <property type="project" value="TreeGrafter"/>
</dbReference>
<proteinExistence type="predicted"/>
<dbReference type="PATRIC" id="fig|224013.5.peg.3995"/>